<dbReference type="EMBL" id="JAACJL010000016">
    <property type="protein sequence ID" value="KAF4620077.1"/>
    <property type="molecule type" value="Genomic_DNA"/>
</dbReference>
<feature type="transmembrane region" description="Helical" evidence="2">
    <location>
        <begin position="130"/>
        <end position="148"/>
    </location>
</feature>
<dbReference type="Proteomes" id="UP000521872">
    <property type="component" value="Unassembled WGS sequence"/>
</dbReference>
<feature type="region of interest" description="Disordered" evidence="1">
    <location>
        <begin position="173"/>
        <end position="231"/>
    </location>
</feature>
<evidence type="ECO:0000256" key="2">
    <source>
        <dbReference type="SAM" id="Phobius"/>
    </source>
</evidence>
<keyword evidence="4" id="KW-1185">Reference proteome</keyword>
<reference evidence="3 4" key="1">
    <citation type="submission" date="2019-12" db="EMBL/GenBank/DDBJ databases">
        <authorList>
            <person name="Floudas D."/>
            <person name="Bentzer J."/>
            <person name="Ahren D."/>
            <person name="Johansson T."/>
            <person name="Persson P."/>
            <person name="Tunlid A."/>
        </authorList>
    </citation>
    <scope>NUCLEOTIDE SEQUENCE [LARGE SCALE GENOMIC DNA]</scope>
    <source>
        <strain evidence="3 4">CBS 102.39</strain>
    </source>
</reference>
<keyword evidence="2" id="KW-0812">Transmembrane</keyword>
<protein>
    <submittedName>
        <fullName evidence="3">Uncharacterized protein</fullName>
    </submittedName>
</protein>
<accession>A0A8H4R1E7</accession>
<keyword evidence="2" id="KW-0472">Membrane</keyword>
<keyword evidence="2" id="KW-1133">Transmembrane helix</keyword>
<dbReference type="AlphaFoldDB" id="A0A8H4R1E7"/>
<feature type="transmembrane region" description="Helical" evidence="2">
    <location>
        <begin position="54"/>
        <end position="74"/>
    </location>
</feature>
<comment type="caution">
    <text evidence="3">The sequence shown here is derived from an EMBL/GenBank/DDBJ whole genome shotgun (WGS) entry which is preliminary data.</text>
</comment>
<proteinExistence type="predicted"/>
<feature type="transmembrane region" description="Helical" evidence="2">
    <location>
        <begin position="12"/>
        <end position="34"/>
    </location>
</feature>
<feature type="transmembrane region" description="Helical" evidence="2">
    <location>
        <begin position="86"/>
        <end position="110"/>
    </location>
</feature>
<organism evidence="3 4">
    <name type="scientific">Agrocybe pediades</name>
    <dbReference type="NCBI Taxonomy" id="84607"/>
    <lineage>
        <taxon>Eukaryota</taxon>
        <taxon>Fungi</taxon>
        <taxon>Dikarya</taxon>
        <taxon>Basidiomycota</taxon>
        <taxon>Agaricomycotina</taxon>
        <taxon>Agaricomycetes</taxon>
        <taxon>Agaricomycetidae</taxon>
        <taxon>Agaricales</taxon>
        <taxon>Agaricineae</taxon>
        <taxon>Strophariaceae</taxon>
        <taxon>Agrocybe</taxon>
    </lineage>
</organism>
<name>A0A8H4R1E7_9AGAR</name>
<evidence type="ECO:0000313" key="3">
    <source>
        <dbReference type="EMBL" id="KAF4620077.1"/>
    </source>
</evidence>
<gene>
    <name evidence="3" type="ORF">D9613_005221</name>
</gene>
<evidence type="ECO:0000313" key="4">
    <source>
        <dbReference type="Proteomes" id="UP000521872"/>
    </source>
</evidence>
<feature type="compositionally biased region" description="Low complexity" evidence="1">
    <location>
        <begin position="222"/>
        <end position="231"/>
    </location>
</feature>
<sequence length="231" mass="24753">MGFWSGDATMHAVYCGDIAALVVASAIFDCLLYLRPELETHQLILVSDYLDGASFISVAATSLVATFMICYQIYSRTTPGSGARRLYRHIVDALVQSSCVYTVTVILLAIVDFLVNSPNFRVNADILEAYSSALGFTITGLAPTLMIARLATGSTHYGAETASSTSFTSAINGEPCDSYRSDSGNPQSTHKEATQTTKHTRGEGDQLEGDEIMVLTRHTEEPGSVSEGSSV</sequence>
<evidence type="ECO:0000256" key="1">
    <source>
        <dbReference type="SAM" id="MobiDB-lite"/>
    </source>
</evidence>